<proteinExistence type="predicted"/>
<keyword evidence="2" id="KW-0472">Membrane</keyword>
<evidence type="ECO:0000313" key="3">
    <source>
        <dbReference type="EMBL" id="VYU52086.1"/>
    </source>
</evidence>
<sequence length="700" mass="72396">MKTQKIQMGITFMMVLSLLLFMGMWAPHSARAEESRLYVGGVNANETPSGEGWSYDKAANVLTLSGANLTVTGDDSIVAVILSDKALTVKLTGENRLVPDRDDKKAIYCGGALTLTGEGSLMAQADTTKENAQIIDTDSLVMNGTGALTLVPSASAKSPNESYAMQCHNGYTQHSGQVTIGSDEKRAGVGLAVIYGSCTVDGGSLSVYGNNQCVTVGGDLTIDNAAVYLDRANPHSPPETGGDAALIEQINGTRGGAHLDKSLQGVPQVNSTHADGVISIVNNADVTVRASNPVEKDNEDALCYLVGLQSPALNLSDASLKLDISGCRLGVGLMASGYMAQKPQADCYIDKGASLDIKVKTGLLAQGINTFYASIGKTGAADVSIDAQAECLQPYADAIGMAVLQNPFYNELVTGLTVENKSQLDIGAGALINADIPEPDENDTPQASTALFTTGSAAFSGANQLDLNSHVQVGSGFSIDPKARLNADGLFSAGQEGRPEFGAVTIGDSCIVNAKAVSVDKSRAPKAYAGSIYANGTLNIGDATVNATANDLGIYSYYDINISPLSRDSRVHAATTGEDGIAVLAFENSTLNIGKGNAVTTPAGGVVGRITEPWAGSTILPKGQTIAAAEVVVEKAETPEPTPTPTVKPAPTPGPTPTPHNNNTNTGLQSAGNGLYWTAGLIVAAAIIIGVVVYVRKRRQ</sequence>
<accession>A0A6N3FJN7</accession>
<organism evidence="3">
    <name type="scientific">Eubacterium limosum</name>
    <dbReference type="NCBI Taxonomy" id="1736"/>
    <lineage>
        <taxon>Bacteria</taxon>
        <taxon>Bacillati</taxon>
        <taxon>Bacillota</taxon>
        <taxon>Clostridia</taxon>
        <taxon>Eubacteriales</taxon>
        <taxon>Eubacteriaceae</taxon>
        <taxon>Eubacterium</taxon>
    </lineage>
</organism>
<keyword evidence="2" id="KW-1133">Transmembrane helix</keyword>
<dbReference type="EMBL" id="CACRTR010000012">
    <property type="protein sequence ID" value="VYU52086.1"/>
    <property type="molecule type" value="Genomic_DNA"/>
</dbReference>
<dbReference type="AlphaFoldDB" id="A0A6N3FJN7"/>
<reference evidence="3" key="1">
    <citation type="submission" date="2019-11" db="EMBL/GenBank/DDBJ databases">
        <authorList>
            <person name="Feng L."/>
        </authorList>
    </citation>
    <scope>NUCLEOTIDE SEQUENCE</scope>
    <source>
        <strain evidence="3">ElimosumLFYP34</strain>
    </source>
</reference>
<evidence type="ECO:0000256" key="2">
    <source>
        <dbReference type="SAM" id="Phobius"/>
    </source>
</evidence>
<feature type="transmembrane region" description="Helical" evidence="2">
    <location>
        <begin position="674"/>
        <end position="695"/>
    </location>
</feature>
<keyword evidence="2" id="KW-0812">Transmembrane</keyword>
<gene>
    <name evidence="3" type="ORF">ELLFYP34_00446</name>
</gene>
<protein>
    <submittedName>
        <fullName evidence="3">Uncharacterized protein</fullName>
    </submittedName>
</protein>
<feature type="compositionally biased region" description="Pro residues" evidence="1">
    <location>
        <begin position="640"/>
        <end position="658"/>
    </location>
</feature>
<evidence type="ECO:0000256" key="1">
    <source>
        <dbReference type="SAM" id="MobiDB-lite"/>
    </source>
</evidence>
<feature type="region of interest" description="Disordered" evidence="1">
    <location>
        <begin position="636"/>
        <end position="667"/>
    </location>
</feature>
<name>A0A6N3FJN7_EUBLI</name>